<sequence length="519" mass="55305">MEQPTDADPVAVGESQRKYKDSLASHAGFLFGIGLFPDDAASSASGSRARQRKANGPLCDVPPWQAFKYLSIRHGLTSIALLMGCACAQRGTMNASVSKILSLHIPTLLPPGSSELMLLSHGTQAAAMLGLGLLYMNSQHRRMSEVMLGELFAIKNATLSTMTTRLDGADPAESAAECYSLAAGFALGLVALGQGTSSRSLSDLRLLDALTEVMHASDGNKAAKHESPMDMLGRLNIAPRSSRSLGSGGNVGNVSDLGAIAALGLVFLGTNYRPAAQRLALPTTTHEIQSIDPFLLLWKTLMHSLIMLDSISPTPAWVETNAPQWMPAQLPADLCRARLHVVTAACFAIGLKYAGTEDCSAHTTILTYFGEVEAAASRPALGYEPSLTRASAQACLDIMCISAALVMAGSGDVATMQRLRAFHGVSASRTYGTHMASNLALGILFIGGGARFTLSNSVESIALLLIAFFPRFPQYYSDNREHLQAWRHLWAICVKPRCLVARDVTSGRMSEMQAANLAH</sequence>
<protein>
    <submittedName>
        <fullName evidence="1">Anaphase-promoting complex subunit 1</fullName>
    </submittedName>
</protein>
<evidence type="ECO:0000313" key="1">
    <source>
        <dbReference type="EMBL" id="KAJ1890831.1"/>
    </source>
</evidence>
<reference evidence="1" key="1">
    <citation type="submission" date="2022-07" db="EMBL/GenBank/DDBJ databases">
        <title>Phylogenomic reconstructions and comparative analyses of Kickxellomycotina fungi.</title>
        <authorList>
            <person name="Reynolds N.K."/>
            <person name="Stajich J.E."/>
            <person name="Barry K."/>
            <person name="Grigoriev I.V."/>
            <person name="Crous P."/>
            <person name="Smith M.E."/>
        </authorList>
    </citation>
    <scope>NUCLEOTIDE SEQUENCE</scope>
    <source>
        <strain evidence="1">Benny 63K</strain>
    </source>
</reference>
<evidence type="ECO:0000313" key="2">
    <source>
        <dbReference type="Proteomes" id="UP001150581"/>
    </source>
</evidence>
<comment type="caution">
    <text evidence="1">The sequence shown here is derived from an EMBL/GenBank/DDBJ whole genome shotgun (WGS) entry which is preliminary data.</text>
</comment>
<gene>
    <name evidence="1" type="primary">APC1</name>
    <name evidence="1" type="ORF">LPJ66_007251</name>
</gene>
<keyword evidence="2" id="KW-1185">Reference proteome</keyword>
<organism evidence="1 2">
    <name type="scientific">Kickxella alabastrina</name>
    <dbReference type="NCBI Taxonomy" id="61397"/>
    <lineage>
        <taxon>Eukaryota</taxon>
        <taxon>Fungi</taxon>
        <taxon>Fungi incertae sedis</taxon>
        <taxon>Zoopagomycota</taxon>
        <taxon>Kickxellomycotina</taxon>
        <taxon>Kickxellomycetes</taxon>
        <taxon>Kickxellales</taxon>
        <taxon>Kickxellaceae</taxon>
        <taxon>Kickxella</taxon>
    </lineage>
</organism>
<dbReference type="EMBL" id="JANBPG010001270">
    <property type="protein sequence ID" value="KAJ1890831.1"/>
    <property type="molecule type" value="Genomic_DNA"/>
</dbReference>
<name>A0ACC1I9F4_9FUNG</name>
<dbReference type="Proteomes" id="UP001150581">
    <property type="component" value="Unassembled WGS sequence"/>
</dbReference>
<proteinExistence type="predicted"/>
<accession>A0ACC1I9F4</accession>